<reference evidence="9" key="1">
    <citation type="journal article" date="2006" name="PLoS Biol.">
        <title>Macronuclear genome sequence of the ciliate Tetrahymena thermophila, a model eukaryote.</title>
        <authorList>
            <person name="Eisen J.A."/>
            <person name="Coyne R.S."/>
            <person name="Wu M."/>
            <person name="Wu D."/>
            <person name="Thiagarajan M."/>
            <person name="Wortman J.R."/>
            <person name="Badger J.H."/>
            <person name="Ren Q."/>
            <person name="Amedeo P."/>
            <person name="Jones K.M."/>
            <person name="Tallon L.J."/>
            <person name="Delcher A.L."/>
            <person name="Salzberg S.L."/>
            <person name="Silva J.C."/>
            <person name="Haas B.J."/>
            <person name="Majoros W.H."/>
            <person name="Farzad M."/>
            <person name="Carlton J.M."/>
            <person name="Smith R.K. Jr."/>
            <person name="Garg J."/>
            <person name="Pearlman R.E."/>
            <person name="Karrer K.M."/>
            <person name="Sun L."/>
            <person name="Manning G."/>
            <person name="Elde N.C."/>
            <person name="Turkewitz A.P."/>
            <person name="Asai D.J."/>
            <person name="Wilkes D.E."/>
            <person name="Wang Y."/>
            <person name="Cai H."/>
            <person name="Collins K."/>
            <person name="Stewart B.A."/>
            <person name="Lee S.R."/>
            <person name="Wilamowska K."/>
            <person name="Weinberg Z."/>
            <person name="Ruzzo W.L."/>
            <person name="Wloga D."/>
            <person name="Gaertig J."/>
            <person name="Frankel J."/>
            <person name="Tsao C.-C."/>
            <person name="Gorovsky M.A."/>
            <person name="Keeling P.J."/>
            <person name="Waller R.F."/>
            <person name="Patron N.J."/>
            <person name="Cherry J.M."/>
            <person name="Stover N.A."/>
            <person name="Krieger C.J."/>
            <person name="del Toro C."/>
            <person name="Ryder H.F."/>
            <person name="Williamson S.C."/>
            <person name="Barbeau R.A."/>
            <person name="Hamilton E.P."/>
            <person name="Orias E."/>
        </authorList>
    </citation>
    <scope>NUCLEOTIDE SEQUENCE [LARGE SCALE GENOMIC DNA]</scope>
    <source>
        <strain evidence="9">SB210</strain>
    </source>
</reference>
<feature type="compositionally biased region" description="Basic and acidic residues" evidence="6">
    <location>
        <begin position="93"/>
        <end position="102"/>
    </location>
</feature>
<dbReference type="PROSITE" id="PS50011">
    <property type="entry name" value="PROTEIN_KINASE_DOM"/>
    <property type="match status" value="1"/>
</dbReference>
<evidence type="ECO:0000259" key="7">
    <source>
        <dbReference type="PROSITE" id="PS50011"/>
    </source>
</evidence>
<dbReference type="Proteomes" id="UP000009168">
    <property type="component" value="Unassembled WGS sequence"/>
</dbReference>
<evidence type="ECO:0000256" key="6">
    <source>
        <dbReference type="SAM" id="MobiDB-lite"/>
    </source>
</evidence>
<keyword evidence="4 8" id="KW-0418">Kinase</keyword>
<gene>
    <name evidence="8" type="ORF">TTHERM_00502140</name>
</gene>
<dbReference type="InterPro" id="IPR008271">
    <property type="entry name" value="Ser/Thr_kinase_AS"/>
</dbReference>
<sequence length="492" mass="58373">MIIYFSNKLCQRYRNIDQYYHYLYKNLLNTKQMMSNLHIQNGQTIQEDNELNFERLKNPKQKQLRNYLGKEDARGDDQRQKIVKPIEKLIDKVKRSKNKSEASTETQIDVTQPRGRKQSNSQIISEIVEQEEEHKKESKKGFFNVASQETHFIKDRHLFFQSLTKSTSTFLSLLKNSGSKSKTQQFIERTVLLQKVVPKQMCSLCHAEDFVKIQLLGKGACGIVEKQLFKPLEQEVAMKKYLMEENLDEFDSEVFIMKSKQSEFIPKLIFYQRESQQIYMELGMITLETYDLYLRRNHLDISEKFAVWILKQLLIINKYMFNEGFHHSDIKPGNIIITFNELQNMKIKLIDFGASSIFPEDYWIQYTPLFQCPDLFKKVEQSQHLNRQEILFAEFFASCRSVQLLTLANHPKRKQLFLLESIDEYLSDQVIGEKYNYLRVILQYMFKLKSLKSMDEKDFTFLNLLLNIGVNTNDYVRDIENAYQYIESTTNQ</sequence>
<keyword evidence="3" id="KW-0547">Nucleotide-binding</keyword>
<keyword evidence="2" id="KW-0808">Transferase</keyword>
<evidence type="ECO:0000256" key="3">
    <source>
        <dbReference type="ARBA" id="ARBA00022741"/>
    </source>
</evidence>
<evidence type="ECO:0000313" key="9">
    <source>
        <dbReference type="Proteomes" id="UP000009168"/>
    </source>
</evidence>
<dbReference type="PANTHER" id="PTHR24346:SF82">
    <property type="entry name" value="KP78A-RELATED"/>
    <property type="match status" value="1"/>
</dbReference>
<dbReference type="KEGG" id="tet:TTHERM_00502140"/>
<dbReference type="AlphaFoldDB" id="I7MLF9"/>
<proteinExistence type="predicted"/>
<evidence type="ECO:0000256" key="1">
    <source>
        <dbReference type="ARBA" id="ARBA00022527"/>
    </source>
</evidence>
<name>I7MLF9_TETTS</name>
<dbReference type="GeneID" id="7825617"/>
<dbReference type="InParanoid" id="I7MLF9"/>
<dbReference type="STRING" id="312017.I7MLF9"/>
<keyword evidence="1" id="KW-0723">Serine/threonine-protein kinase</keyword>
<feature type="region of interest" description="Disordered" evidence="6">
    <location>
        <begin position="93"/>
        <end position="121"/>
    </location>
</feature>
<dbReference type="Pfam" id="PF00069">
    <property type="entry name" value="Pkinase"/>
    <property type="match status" value="1"/>
</dbReference>
<protein>
    <submittedName>
        <fullName evidence="8">Kinase domain protein</fullName>
    </submittedName>
</protein>
<dbReference type="PANTHER" id="PTHR24346">
    <property type="entry name" value="MAP/MICROTUBULE AFFINITY-REGULATING KINASE"/>
    <property type="match status" value="1"/>
</dbReference>
<accession>I7MLF9</accession>
<dbReference type="GO" id="GO:0005737">
    <property type="term" value="C:cytoplasm"/>
    <property type="evidence" value="ECO:0007669"/>
    <property type="project" value="TreeGrafter"/>
</dbReference>
<keyword evidence="9" id="KW-1185">Reference proteome</keyword>
<organism evidence="8 9">
    <name type="scientific">Tetrahymena thermophila (strain SB210)</name>
    <dbReference type="NCBI Taxonomy" id="312017"/>
    <lineage>
        <taxon>Eukaryota</taxon>
        <taxon>Sar</taxon>
        <taxon>Alveolata</taxon>
        <taxon>Ciliophora</taxon>
        <taxon>Intramacronucleata</taxon>
        <taxon>Oligohymenophorea</taxon>
        <taxon>Hymenostomatida</taxon>
        <taxon>Tetrahymenina</taxon>
        <taxon>Tetrahymenidae</taxon>
        <taxon>Tetrahymena</taxon>
    </lineage>
</organism>
<dbReference type="GO" id="GO:0004674">
    <property type="term" value="F:protein serine/threonine kinase activity"/>
    <property type="evidence" value="ECO:0007669"/>
    <property type="project" value="UniProtKB-KW"/>
</dbReference>
<dbReference type="GO" id="GO:0035556">
    <property type="term" value="P:intracellular signal transduction"/>
    <property type="evidence" value="ECO:0007669"/>
    <property type="project" value="TreeGrafter"/>
</dbReference>
<dbReference type="GO" id="GO:0005524">
    <property type="term" value="F:ATP binding"/>
    <property type="evidence" value="ECO:0007669"/>
    <property type="project" value="UniProtKB-KW"/>
</dbReference>
<dbReference type="eggNOG" id="KOG0198">
    <property type="taxonomic scope" value="Eukaryota"/>
</dbReference>
<dbReference type="InterPro" id="IPR011009">
    <property type="entry name" value="Kinase-like_dom_sf"/>
</dbReference>
<dbReference type="PROSITE" id="PS00108">
    <property type="entry name" value="PROTEIN_KINASE_ST"/>
    <property type="match status" value="1"/>
</dbReference>
<dbReference type="SMART" id="SM00220">
    <property type="entry name" value="S_TKc"/>
    <property type="match status" value="1"/>
</dbReference>
<evidence type="ECO:0000256" key="4">
    <source>
        <dbReference type="ARBA" id="ARBA00022777"/>
    </source>
</evidence>
<dbReference type="EMBL" id="GG662548">
    <property type="protein sequence ID" value="EAS02023.2"/>
    <property type="molecule type" value="Genomic_DNA"/>
</dbReference>
<dbReference type="Gene3D" id="1.10.510.10">
    <property type="entry name" value="Transferase(Phosphotransferase) domain 1"/>
    <property type="match status" value="1"/>
</dbReference>
<feature type="domain" description="Protein kinase" evidence="7">
    <location>
        <begin position="210"/>
        <end position="486"/>
    </location>
</feature>
<evidence type="ECO:0000313" key="8">
    <source>
        <dbReference type="EMBL" id="EAS02023.2"/>
    </source>
</evidence>
<dbReference type="InterPro" id="IPR000719">
    <property type="entry name" value="Prot_kinase_dom"/>
</dbReference>
<evidence type="ECO:0000256" key="2">
    <source>
        <dbReference type="ARBA" id="ARBA00022679"/>
    </source>
</evidence>
<keyword evidence="5" id="KW-0067">ATP-binding</keyword>
<dbReference type="RefSeq" id="XP_001022268.2">
    <property type="nucleotide sequence ID" value="XM_001022268.3"/>
</dbReference>
<dbReference type="SUPFAM" id="SSF56112">
    <property type="entry name" value="Protein kinase-like (PK-like)"/>
    <property type="match status" value="1"/>
</dbReference>
<evidence type="ECO:0000256" key="5">
    <source>
        <dbReference type="ARBA" id="ARBA00022840"/>
    </source>
</evidence>